<gene>
    <name evidence="1" type="ORF">CARN1_0499</name>
</gene>
<reference evidence="1" key="1">
    <citation type="submission" date="2009-10" db="EMBL/GenBank/DDBJ databases">
        <title>Diversity of trophic interactions inside an arsenic-rich microbial ecosystem.</title>
        <authorList>
            <person name="Bertin P.N."/>
            <person name="Heinrich-Salmeron A."/>
            <person name="Pelletier E."/>
            <person name="Goulhen-Chollet F."/>
            <person name="Arsene-Ploetze F."/>
            <person name="Gallien S."/>
            <person name="Calteau A."/>
            <person name="Vallenet D."/>
            <person name="Casiot C."/>
            <person name="Chane-Woon-Ming B."/>
            <person name="Giloteaux L."/>
            <person name="Barakat M."/>
            <person name="Bonnefoy V."/>
            <person name="Bruneel O."/>
            <person name="Chandler M."/>
            <person name="Cleiss J."/>
            <person name="Duran R."/>
            <person name="Elbaz-Poulichet F."/>
            <person name="Fonknechten N."/>
            <person name="Lauga B."/>
            <person name="Mornico D."/>
            <person name="Ortet P."/>
            <person name="Schaeffer C."/>
            <person name="Siguier P."/>
            <person name="Alexander Thil Smith A."/>
            <person name="Van Dorsselaer A."/>
            <person name="Weissenbach J."/>
            <person name="Medigue C."/>
            <person name="Le Paslier D."/>
        </authorList>
    </citation>
    <scope>NUCLEOTIDE SEQUENCE</scope>
</reference>
<name>E6PHT1_9ZZZZ</name>
<organism evidence="1">
    <name type="scientific">mine drainage metagenome</name>
    <dbReference type="NCBI Taxonomy" id="410659"/>
    <lineage>
        <taxon>unclassified sequences</taxon>
        <taxon>metagenomes</taxon>
        <taxon>ecological metagenomes</taxon>
    </lineage>
</organism>
<dbReference type="EMBL" id="CABL01000019">
    <property type="protein sequence ID" value="CBH76019.1"/>
    <property type="molecule type" value="Genomic_DNA"/>
</dbReference>
<accession>E6PHT1</accession>
<sequence>MRARISDASIAKPESLRDAAASLDAFVAAAKARQPYHVAWESSVWDIRTADTTSRAHKAALASLFFAEHAEGHVPIERRVPFVDAFAELAKAYIVMLRLNRGATNNRQGVFLRAIRYVYGACPLPVRHDPTLLTREHFVKAEIRAREREKASSAYRMGVHIQEFADLVDRHGLTRAPIHFRASIKRPSGLADRTSSNFEQRVAGLPTTAILDALGSLANDPKVAENSFDLLCMRLTELLFVGGFRIGELLTLPANTLVRDFVLDEYREIRVDPTTSEPLERIGLRYWPEKGGEPLVKWVPTATNALALRALGDIERICAPARKNARWLEAHPGEVNVDVPDDAMLDMKMVASVVGLAGGGDAISFLKTRAKGRMVTLSVRGRAWNISGRALKEALATDRRDRPVLVRDDGRKQTLADSLCVMFLNESHRGTRSTNRFISTPVTLQQMSDFLSGRSGIASVFERFNYRDDEGKPLRVKTHAFRRLLNTMAQRGGLSQVEIARWMGRRKLTDNRAYDLRTASEMASEMRKLVEQNDVYGTIADQVKMLPEVERSAFIESRLAMVHTTPHGQCASNIAENPCASAVSCLGGCRHYLRKKGDEKSKTRLQSIEAETRIALQRAREAESQGKFNAANWVKAQETVLRTITAALAIDDDDNVEHGALHPVSPDGAVIGKPL</sequence>
<dbReference type="AlphaFoldDB" id="E6PHT1"/>
<evidence type="ECO:0000313" key="1">
    <source>
        <dbReference type="EMBL" id="CBH76019.1"/>
    </source>
</evidence>
<comment type="caution">
    <text evidence="1">The sequence shown here is derived from an EMBL/GenBank/DDBJ whole genome shotgun (WGS) entry which is preliminary data.</text>
</comment>
<proteinExistence type="predicted"/>
<protein>
    <submittedName>
        <fullName evidence="1">Uncharacterized protein</fullName>
    </submittedName>
</protein>